<evidence type="ECO:0000313" key="1">
    <source>
        <dbReference type="EMBL" id="ANU63065.1"/>
    </source>
</evidence>
<reference evidence="2" key="1">
    <citation type="submission" date="2016-04" db="EMBL/GenBank/DDBJ databases">
        <title>Complete Genome Sequences of Twelve Strains of a Stable Defined Moderately Diverse Mouse Microbiota 2 (sDMDMm2).</title>
        <authorList>
            <person name="Uchimura Y."/>
            <person name="Wyss M."/>
            <person name="Brugiroux S."/>
            <person name="Limenitakis J.P."/>
            <person name="Stecher B."/>
            <person name="McCoy K.D."/>
            <person name="Macpherson A.J."/>
        </authorList>
    </citation>
    <scope>NUCLEOTIDE SEQUENCE [LARGE SCALE GENOMIC DNA]</scope>
    <source>
        <strain evidence="2">YL27</strain>
    </source>
</reference>
<gene>
    <name evidence="1" type="ORF">A4V02_04595</name>
</gene>
<dbReference type="EMBL" id="CP015402">
    <property type="protein sequence ID" value="ANU63065.1"/>
    <property type="molecule type" value="Genomic_DNA"/>
</dbReference>
<proteinExistence type="predicted"/>
<dbReference type="AlphaFoldDB" id="A0A1B1S8D4"/>
<protein>
    <submittedName>
        <fullName evidence="1">Uncharacterized protein</fullName>
    </submittedName>
</protein>
<organism evidence="1 2">
    <name type="scientific">Muribaculum intestinale</name>
    <dbReference type="NCBI Taxonomy" id="1796646"/>
    <lineage>
        <taxon>Bacteria</taxon>
        <taxon>Pseudomonadati</taxon>
        <taxon>Bacteroidota</taxon>
        <taxon>Bacteroidia</taxon>
        <taxon>Bacteroidales</taxon>
        <taxon>Muribaculaceae</taxon>
        <taxon>Muribaculum</taxon>
    </lineage>
</organism>
<evidence type="ECO:0000313" key="2">
    <source>
        <dbReference type="Proteomes" id="UP000186351"/>
    </source>
</evidence>
<accession>A0A1Z2XK90</accession>
<keyword evidence="2" id="KW-1185">Reference proteome</keyword>
<accession>A0A1B1S8D4</accession>
<dbReference type="Proteomes" id="UP000186351">
    <property type="component" value="Chromosome"/>
</dbReference>
<dbReference type="KEGG" id="pary:A4V02_04595"/>
<name>A0A1B1S8D4_9BACT</name>
<sequence>MGTTTRLMRADIQADSTKFRFTAPSGTTSKNYKIKKIAENQIFQRFFFCTFPSKIGKILKSAEYNSGTVKIKSVLFTRTAVTH</sequence>